<feature type="transmembrane region" description="Helical" evidence="7">
    <location>
        <begin position="221"/>
        <end position="242"/>
    </location>
</feature>
<feature type="transmembrane region" description="Helical" evidence="7">
    <location>
        <begin position="24"/>
        <end position="49"/>
    </location>
</feature>
<sequence>MATTTEQTPLIPKPAAVYPTRRDFAFLITGILSFAFIGSLDGTIVATLLSTIGSSLQSMQYSSWIGTAYMLARTAATPLFGRLANILGRRPSIVFAGVLFAVATVLCGFAENMTQLVAYRALAGIGGSGLTVVGSIILSDIVPLKSRGLYQGFMNISWGLGAAVGAPLGGYLGDTIGWRSAFTSQAPILSIGLIFIFFSVREPESILNAQRTTLLAKLRRIDYAGTASLVGALLSFVVGMEYKTVSGHGWSEMVVWGWLIASALFTTSFLLVEYKIAAEPILAVWMLKQRTPFFVATHNFLLSLLTFSTLYNVPLYFTAARLLPASIAGLHLTPNSAAVALSSVGAGWYMRRTGKYWWMQTIMCAALVGANVVLAGWDAHTPEWILYTTLLPSGFGSAGSVTTTLLALIASIPAEEIPLATGLSYLFRTTGEVLGVSLSAALTQTLLARELRARIGDEEIIEKILASTKFIHTLPDELKEKATASWMAALHVVFLSQVIIAVCLFLSALPIEELPLPDKIASAVSKPPPRQDVEDGVSGEGDGRDGGRR</sequence>
<evidence type="ECO:0000256" key="2">
    <source>
        <dbReference type="ARBA" id="ARBA00022448"/>
    </source>
</evidence>
<evidence type="ECO:0000256" key="3">
    <source>
        <dbReference type="ARBA" id="ARBA00022692"/>
    </source>
</evidence>
<evidence type="ECO:0000259" key="8">
    <source>
        <dbReference type="PROSITE" id="PS50850"/>
    </source>
</evidence>
<feature type="transmembrane region" description="Helical" evidence="7">
    <location>
        <begin position="389"/>
        <end position="410"/>
    </location>
</feature>
<keyword evidence="4 7" id="KW-1133">Transmembrane helix</keyword>
<keyword evidence="10" id="KW-1185">Reference proteome</keyword>
<dbReference type="AlphaFoldDB" id="A0AAV9ZDY4"/>
<dbReference type="InterPro" id="IPR011701">
    <property type="entry name" value="MFS"/>
</dbReference>
<feature type="transmembrane region" description="Helical" evidence="7">
    <location>
        <begin position="325"/>
        <end position="349"/>
    </location>
</feature>
<organism evidence="9 10">
    <name type="scientific">Favolaschia claudopus</name>
    <dbReference type="NCBI Taxonomy" id="2862362"/>
    <lineage>
        <taxon>Eukaryota</taxon>
        <taxon>Fungi</taxon>
        <taxon>Dikarya</taxon>
        <taxon>Basidiomycota</taxon>
        <taxon>Agaricomycotina</taxon>
        <taxon>Agaricomycetes</taxon>
        <taxon>Agaricomycetidae</taxon>
        <taxon>Agaricales</taxon>
        <taxon>Marasmiineae</taxon>
        <taxon>Mycenaceae</taxon>
        <taxon>Favolaschia</taxon>
    </lineage>
</organism>
<feature type="region of interest" description="Disordered" evidence="6">
    <location>
        <begin position="521"/>
        <end position="549"/>
    </location>
</feature>
<comment type="subcellular location">
    <subcellularLocation>
        <location evidence="1">Endomembrane system</location>
        <topology evidence="1">Multi-pass membrane protein</topology>
    </subcellularLocation>
</comment>
<dbReference type="EMBL" id="JAWWNJ010000161">
    <property type="protein sequence ID" value="KAK6978203.1"/>
    <property type="molecule type" value="Genomic_DNA"/>
</dbReference>
<keyword evidence="2" id="KW-0813">Transport</keyword>
<dbReference type="SUPFAM" id="SSF103473">
    <property type="entry name" value="MFS general substrate transporter"/>
    <property type="match status" value="1"/>
</dbReference>
<dbReference type="Pfam" id="PF07690">
    <property type="entry name" value="MFS_1"/>
    <property type="match status" value="1"/>
</dbReference>
<gene>
    <name evidence="9" type="ORF">R3P38DRAFT_3119954</name>
</gene>
<feature type="transmembrane region" description="Helical" evidence="7">
    <location>
        <begin position="117"/>
        <end position="141"/>
    </location>
</feature>
<feature type="transmembrane region" description="Helical" evidence="7">
    <location>
        <begin position="93"/>
        <end position="111"/>
    </location>
</feature>
<evidence type="ECO:0000256" key="7">
    <source>
        <dbReference type="SAM" id="Phobius"/>
    </source>
</evidence>
<name>A0AAV9ZDY4_9AGAR</name>
<dbReference type="PANTHER" id="PTHR23501:SF191">
    <property type="entry name" value="VACUOLAR BASIC AMINO ACID TRANSPORTER 4"/>
    <property type="match status" value="1"/>
</dbReference>
<dbReference type="PANTHER" id="PTHR23501">
    <property type="entry name" value="MAJOR FACILITATOR SUPERFAMILY"/>
    <property type="match status" value="1"/>
</dbReference>
<feature type="transmembrane region" description="Helical" evidence="7">
    <location>
        <begin position="254"/>
        <end position="272"/>
    </location>
</feature>
<evidence type="ECO:0000313" key="9">
    <source>
        <dbReference type="EMBL" id="KAK6978203.1"/>
    </source>
</evidence>
<evidence type="ECO:0000256" key="5">
    <source>
        <dbReference type="ARBA" id="ARBA00023136"/>
    </source>
</evidence>
<protein>
    <submittedName>
        <fullName evidence="9">MFS general substrate transporter</fullName>
    </submittedName>
</protein>
<dbReference type="GO" id="GO:0015174">
    <property type="term" value="F:basic amino acid transmembrane transporter activity"/>
    <property type="evidence" value="ECO:0007669"/>
    <property type="project" value="TreeGrafter"/>
</dbReference>
<feature type="transmembrane region" description="Helical" evidence="7">
    <location>
        <begin position="61"/>
        <end position="81"/>
    </location>
</feature>
<proteinExistence type="predicted"/>
<accession>A0AAV9ZDY4</accession>
<feature type="transmembrane region" description="Helical" evidence="7">
    <location>
        <begin position="178"/>
        <end position="200"/>
    </location>
</feature>
<dbReference type="Gene3D" id="1.20.1250.20">
    <property type="entry name" value="MFS general substrate transporter like domains"/>
    <property type="match status" value="1"/>
</dbReference>
<evidence type="ECO:0000256" key="4">
    <source>
        <dbReference type="ARBA" id="ARBA00022989"/>
    </source>
</evidence>
<feature type="transmembrane region" description="Helical" evidence="7">
    <location>
        <begin position="293"/>
        <end position="313"/>
    </location>
</feature>
<feature type="domain" description="Major facilitator superfamily (MFS) profile" evidence="8">
    <location>
        <begin position="27"/>
        <end position="515"/>
    </location>
</feature>
<dbReference type="InterPro" id="IPR036259">
    <property type="entry name" value="MFS_trans_sf"/>
</dbReference>
<evidence type="ECO:0000256" key="6">
    <source>
        <dbReference type="SAM" id="MobiDB-lite"/>
    </source>
</evidence>
<evidence type="ECO:0000256" key="1">
    <source>
        <dbReference type="ARBA" id="ARBA00004127"/>
    </source>
</evidence>
<dbReference type="Proteomes" id="UP001362999">
    <property type="component" value="Unassembled WGS sequence"/>
</dbReference>
<comment type="caution">
    <text evidence="9">The sequence shown here is derived from an EMBL/GenBank/DDBJ whole genome shotgun (WGS) entry which is preliminary data.</text>
</comment>
<keyword evidence="5 7" id="KW-0472">Membrane</keyword>
<feature type="transmembrane region" description="Helical" evidence="7">
    <location>
        <begin position="488"/>
        <end position="509"/>
    </location>
</feature>
<dbReference type="GO" id="GO:0012505">
    <property type="term" value="C:endomembrane system"/>
    <property type="evidence" value="ECO:0007669"/>
    <property type="project" value="UniProtKB-SubCell"/>
</dbReference>
<feature type="transmembrane region" description="Helical" evidence="7">
    <location>
        <begin position="356"/>
        <end position="377"/>
    </location>
</feature>
<dbReference type="GO" id="GO:0000329">
    <property type="term" value="C:fungal-type vacuole membrane"/>
    <property type="evidence" value="ECO:0007669"/>
    <property type="project" value="TreeGrafter"/>
</dbReference>
<feature type="transmembrane region" description="Helical" evidence="7">
    <location>
        <begin position="153"/>
        <end position="172"/>
    </location>
</feature>
<dbReference type="InterPro" id="IPR020846">
    <property type="entry name" value="MFS_dom"/>
</dbReference>
<keyword evidence="3 7" id="KW-0812">Transmembrane</keyword>
<dbReference type="PROSITE" id="PS50850">
    <property type="entry name" value="MFS"/>
    <property type="match status" value="1"/>
</dbReference>
<dbReference type="GO" id="GO:0005886">
    <property type="term" value="C:plasma membrane"/>
    <property type="evidence" value="ECO:0007669"/>
    <property type="project" value="TreeGrafter"/>
</dbReference>
<evidence type="ECO:0000313" key="10">
    <source>
        <dbReference type="Proteomes" id="UP001362999"/>
    </source>
</evidence>
<reference evidence="9 10" key="1">
    <citation type="journal article" date="2024" name="J Genomics">
        <title>Draft genome sequencing and assembly of Favolaschia claudopus CIRM-BRFM 2984 isolated from oak limbs.</title>
        <authorList>
            <person name="Navarro D."/>
            <person name="Drula E."/>
            <person name="Chaduli D."/>
            <person name="Cazenave R."/>
            <person name="Ahrendt S."/>
            <person name="Wang J."/>
            <person name="Lipzen A."/>
            <person name="Daum C."/>
            <person name="Barry K."/>
            <person name="Grigoriev I.V."/>
            <person name="Favel A."/>
            <person name="Rosso M.N."/>
            <person name="Martin F."/>
        </authorList>
    </citation>
    <scope>NUCLEOTIDE SEQUENCE [LARGE SCALE GENOMIC DNA]</scope>
    <source>
        <strain evidence="9 10">CIRM-BRFM 2984</strain>
    </source>
</reference>